<accession>A0A4C1X065</accession>
<name>A0A4C1X065_EUMVA</name>
<feature type="region of interest" description="Disordered" evidence="1">
    <location>
        <begin position="80"/>
        <end position="113"/>
    </location>
</feature>
<sequence>MTHNLTDERKGRRVDWCRFMKEEFNGSKKKTYTMYLSVNKRAYTTTTPKQSDNELIIWCIENEPISTKCHRTRRTQKSPRFCITSDQSHESGTSFGTMTTRAAQNAAARPPEH</sequence>
<protein>
    <submittedName>
        <fullName evidence="2">Uncharacterized protein</fullName>
    </submittedName>
</protein>
<feature type="compositionally biased region" description="Polar residues" evidence="1">
    <location>
        <begin position="84"/>
        <end position="103"/>
    </location>
</feature>
<evidence type="ECO:0000313" key="2">
    <source>
        <dbReference type="EMBL" id="GBP55724.1"/>
    </source>
</evidence>
<gene>
    <name evidence="2" type="ORF">EVAR_32976_1</name>
</gene>
<evidence type="ECO:0000313" key="3">
    <source>
        <dbReference type="Proteomes" id="UP000299102"/>
    </source>
</evidence>
<dbReference type="EMBL" id="BGZK01000676">
    <property type="protein sequence ID" value="GBP55724.1"/>
    <property type="molecule type" value="Genomic_DNA"/>
</dbReference>
<dbReference type="Proteomes" id="UP000299102">
    <property type="component" value="Unassembled WGS sequence"/>
</dbReference>
<evidence type="ECO:0000256" key="1">
    <source>
        <dbReference type="SAM" id="MobiDB-lite"/>
    </source>
</evidence>
<proteinExistence type="predicted"/>
<organism evidence="2 3">
    <name type="scientific">Eumeta variegata</name>
    <name type="common">Bagworm moth</name>
    <name type="synonym">Eumeta japonica</name>
    <dbReference type="NCBI Taxonomy" id="151549"/>
    <lineage>
        <taxon>Eukaryota</taxon>
        <taxon>Metazoa</taxon>
        <taxon>Ecdysozoa</taxon>
        <taxon>Arthropoda</taxon>
        <taxon>Hexapoda</taxon>
        <taxon>Insecta</taxon>
        <taxon>Pterygota</taxon>
        <taxon>Neoptera</taxon>
        <taxon>Endopterygota</taxon>
        <taxon>Lepidoptera</taxon>
        <taxon>Glossata</taxon>
        <taxon>Ditrysia</taxon>
        <taxon>Tineoidea</taxon>
        <taxon>Psychidae</taxon>
        <taxon>Oiketicinae</taxon>
        <taxon>Eumeta</taxon>
    </lineage>
</organism>
<reference evidence="2 3" key="1">
    <citation type="journal article" date="2019" name="Commun. Biol.">
        <title>The bagworm genome reveals a unique fibroin gene that provides high tensile strength.</title>
        <authorList>
            <person name="Kono N."/>
            <person name="Nakamura H."/>
            <person name="Ohtoshi R."/>
            <person name="Tomita M."/>
            <person name="Numata K."/>
            <person name="Arakawa K."/>
        </authorList>
    </citation>
    <scope>NUCLEOTIDE SEQUENCE [LARGE SCALE GENOMIC DNA]</scope>
</reference>
<keyword evidence="3" id="KW-1185">Reference proteome</keyword>
<dbReference type="AlphaFoldDB" id="A0A4C1X065"/>
<comment type="caution">
    <text evidence="2">The sequence shown here is derived from an EMBL/GenBank/DDBJ whole genome shotgun (WGS) entry which is preliminary data.</text>
</comment>